<name>I7LV52_TETTS</name>
<reference evidence="3" key="1">
    <citation type="journal article" date="2006" name="PLoS Biol.">
        <title>Macronuclear genome sequence of the ciliate Tetrahymena thermophila, a model eukaryote.</title>
        <authorList>
            <person name="Eisen J.A."/>
            <person name="Coyne R.S."/>
            <person name="Wu M."/>
            <person name="Wu D."/>
            <person name="Thiagarajan M."/>
            <person name="Wortman J.R."/>
            <person name="Badger J.H."/>
            <person name="Ren Q."/>
            <person name="Amedeo P."/>
            <person name="Jones K.M."/>
            <person name="Tallon L.J."/>
            <person name="Delcher A.L."/>
            <person name="Salzberg S.L."/>
            <person name="Silva J.C."/>
            <person name="Haas B.J."/>
            <person name="Majoros W.H."/>
            <person name="Farzad M."/>
            <person name="Carlton J.M."/>
            <person name="Smith R.K. Jr."/>
            <person name="Garg J."/>
            <person name="Pearlman R.E."/>
            <person name="Karrer K.M."/>
            <person name="Sun L."/>
            <person name="Manning G."/>
            <person name="Elde N.C."/>
            <person name="Turkewitz A.P."/>
            <person name="Asai D.J."/>
            <person name="Wilkes D.E."/>
            <person name="Wang Y."/>
            <person name="Cai H."/>
            <person name="Collins K."/>
            <person name="Stewart B.A."/>
            <person name="Lee S.R."/>
            <person name="Wilamowska K."/>
            <person name="Weinberg Z."/>
            <person name="Ruzzo W.L."/>
            <person name="Wloga D."/>
            <person name="Gaertig J."/>
            <person name="Frankel J."/>
            <person name="Tsao C.-C."/>
            <person name="Gorovsky M.A."/>
            <person name="Keeling P.J."/>
            <person name="Waller R.F."/>
            <person name="Patron N.J."/>
            <person name="Cherry J.M."/>
            <person name="Stover N.A."/>
            <person name="Krieger C.J."/>
            <person name="del Toro C."/>
            <person name="Ryder H.F."/>
            <person name="Williamson S.C."/>
            <person name="Barbeau R.A."/>
            <person name="Hamilton E.P."/>
            <person name="Orias E."/>
        </authorList>
    </citation>
    <scope>NUCLEOTIDE SEQUENCE [LARGE SCALE GENOMIC DNA]</scope>
    <source>
        <strain evidence="3">SB210</strain>
    </source>
</reference>
<evidence type="ECO:0000256" key="1">
    <source>
        <dbReference type="SAM" id="Phobius"/>
    </source>
</evidence>
<feature type="transmembrane region" description="Helical" evidence="1">
    <location>
        <begin position="171"/>
        <end position="191"/>
    </location>
</feature>
<dbReference type="InParanoid" id="I7LV52"/>
<protein>
    <submittedName>
        <fullName evidence="2">Tim17/tim22/tim23/pmp24 family protein</fullName>
    </submittedName>
</protein>
<dbReference type="GeneID" id="7840810"/>
<feature type="transmembrane region" description="Helical" evidence="1">
    <location>
        <begin position="72"/>
        <end position="97"/>
    </location>
</feature>
<dbReference type="Proteomes" id="UP000009168">
    <property type="component" value="Unassembled WGS sequence"/>
</dbReference>
<dbReference type="Pfam" id="PF02466">
    <property type="entry name" value="Tim17"/>
    <property type="match status" value="1"/>
</dbReference>
<dbReference type="KEGG" id="tet:TTHERM_00483580"/>
<dbReference type="EMBL" id="GG662667">
    <property type="protein sequence ID" value="EAR97226.2"/>
    <property type="molecule type" value="Genomic_DNA"/>
</dbReference>
<evidence type="ECO:0000313" key="2">
    <source>
        <dbReference type="EMBL" id="EAR97226.2"/>
    </source>
</evidence>
<sequence length="196" mass="21896">MCENYFFNILVNQIILIFIQKFITKKSKKKFAQLGQEYSKQKTSKLIQLANYGRVNTQQGAMQQQKSYLFEFINAVGGGYAVGLMAGGGLGFMTGFLKYSGMTSERISSGIVHLKYVGADYGNLFAKFNGVFMTYRYGLQNYCQFDDIVSIFLSFPLTATTLSLRQGVKQALANGVRSSIFAVVIFGYIGYTSYSK</sequence>
<keyword evidence="3" id="KW-1185">Reference proteome</keyword>
<organism evidence="2 3">
    <name type="scientific">Tetrahymena thermophila (strain SB210)</name>
    <dbReference type="NCBI Taxonomy" id="312017"/>
    <lineage>
        <taxon>Eukaryota</taxon>
        <taxon>Sar</taxon>
        <taxon>Alveolata</taxon>
        <taxon>Ciliophora</taxon>
        <taxon>Intramacronucleata</taxon>
        <taxon>Oligohymenophorea</taxon>
        <taxon>Hymenostomatida</taxon>
        <taxon>Tetrahymenina</taxon>
        <taxon>Tetrahymenidae</taxon>
        <taxon>Tetrahymena</taxon>
    </lineage>
</organism>
<gene>
    <name evidence="2" type="ORF">TTHERM_00483580</name>
</gene>
<keyword evidence="1" id="KW-0812">Transmembrane</keyword>
<dbReference type="AlphaFoldDB" id="I7LV52"/>
<keyword evidence="1" id="KW-0472">Membrane</keyword>
<accession>I7LV52</accession>
<keyword evidence="1" id="KW-1133">Transmembrane helix</keyword>
<evidence type="ECO:0000313" key="3">
    <source>
        <dbReference type="Proteomes" id="UP000009168"/>
    </source>
</evidence>
<dbReference type="RefSeq" id="XP_001017471.2">
    <property type="nucleotide sequence ID" value="XM_001017471.2"/>
</dbReference>
<proteinExistence type="predicted"/>
<feature type="transmembrane region" description="Helical" evidence="1">
    <location>
        <begin position="6"/>
        <end position="23"/>
    </location>
</feature>